<evidence type="ECO:0000313" key="2">
    <source>
        <dbReference type="EMBL" id="WVZ61951.1"/>
    </source>
</evidence>
<organism evidence="2 3">
    <name type="scientific">Paspalum notatum var. saurae</name>
    <dbReference type="NCBI Taxonomy" id="547442"/>
    <lineage>
        <taxon>Eukaryota</taxon>
        <taxon>Viridiplantae</taxon>
        <taxon>Streptophyta</taxon>
        <taxon>Embryophyta</taxon>
        <taxon>Tracheophyta</taxon>
        <taxon>Spermatophyta</taxon>
        <taxon>Magnoliopsida</taxon>
        <taxon>Liliopsida</taxon>
        <taxon>Poales</taxon>
        <taxon>Poaceae</taxon>
        <taxon>PACMAD clade</taxon>
        <taxon>Panicoideae</taxon>
        <taxon>Andropogonodae</taxon>
        <taxon>Paspaleae</taxon>
        <taxon>Paspalinae</taxon>
        <taxon>Paspalum</taxon>
    </lineage>
</organism>
<keyword evidence="3" id="KW-1185">Reference proteome</keyword>
<dbReference type="AlphaFoldDB" id="A0AAQ3SWI0"/>
<proteinExistence type="predicted"/>
<feature type="region of interest" description="Disordered" evidence="1">
    <location>
        <begin position="105"/>
        <end position="127"/>
    </location>
</feature>
<evidence type="ECO:0000313" key="3">
    <source>
        <dbReference type="Proteomes" id="UP001341281"/>
    </source>
</evidence>
<dbReference type="Proteomes" id="UP001341281">
    <property type="component" value="Chromosome 03"/>
</dbReference>
<accession>A0AAQ3SWI0</accession>
<sequence>MATHITCIGECAPRGRGRRRRSVRTRGRRGTRSKPQVPPLVVLAAAAPASPLSRSSPRCSARLVDQSLNGALSSSPQPQGHPLAIYCYCAAHIAQADKEERWEGAASFTLHEREDGNADGVGSLGNR</sequence>
<feature type="compositionally biased region" description="Basic residues" evidence="1">
    <location>
        <begin position="15"/>
        <end position="32"/>
    </location>
</feature>
<evidence type="ECO:0000256" key="1">
    <source>
        <dbReference type="SAM" id="MobiDB-lite"/>
    </source>
</evidence>
<feature type="region of interest" description="Disordered" evidence="1">
    <location>
        <begin position="14"/>
        <end position="37"/>
    </location>
</feature>
<dbReference type="EMBL" id="CP144747">
    <property type="protein sequence ID" value="WVZ61951.1"/>
    <property type="molecule type" value="Genomic_DNA"/>
</dbReference>
<gene>
    <name evidence="2" type="ORF">U9M48_011756</name>
</gene>
<name>A0AAQ3SWI0_PASNO</name>
<reference evidence="2 3" key="1">
    <citation type="submission" date="2024-02" db="EMBL/GenBank/DDBJ databases">
        <title>High-quality chromosome-scale genome assembly of Pensacola bahiagrass (Paspalum notatum Flugge var. saurae).</title>
        <authorList>
            <person name="Vega J.M."/>
            <person name="Podio M."/>
            <person name="Orjuela J."/>
            <person name="Siena L.A."/>
            <person name="Pessino S.C."/>
            <person name="Combes M.C."/>
            <person name="Mariac C."/>
            <person name="Albertini E."/>
            <person name="Pupilli F."/>
            <person name="Ortiz J.P.A."/>
            <person name="Leblanc O."/>
        </authorList>
    </citation>
    <scope>NUCLEOTIDE SEQUENCE [LARGE SCALE GENOMIC DNA]</scope>
    <source>
        <strain evidence="2">R1</strain>
        <tissue evidence="2">Leaf</tissue>
    </source>
</reference>
<protein>
    <submittedName>
        <fullName evidence="2">Uncharacterized protein</fullName>
    </submittedName>
</protein>